<dbReference type="EMBL" id="RWJI01000001">
    <property type="protein sequence ID" value="RRQ51794.1"/>
    <property type="molecule type" value="Genomic_DNA"/>
</dbReference>
<evidence type="ECO:0000256" key="4">
    <source>
        <dbReference type="ARBA" id="ARBA00023065"/>
    </source>
</evidence>
<keyword evidence="9" id="KW-0378">Hydrolase</keyword>
<dbReference type="InterPro" id="IPR000711">
    <property type="entry name" value="ATPase_OSCP/dsu"/>
</dbReference>
<keyword evidence="6 8" id="KW-0139">CF(1)</keyword>
<protein>
    <recommendedName>
        <fullName evidence="8">ATP synthase subunit delta</fullName>
    </recommendedName>
    <alternativeName>
        <fullName evidence="8">ATP synthase F(1) sector subunit delta</fullName>
    </alternativeName>
    <alternativeName>
        <fullName evidence="8">F-type ATPase subunit delta</fullName>
        <shortName evidence="8">F-ATPase subunit delta</shortName>
    </alternativeName>
</protein>
<dbReference type="NCBIfam" id="NF004402">
    <property type="entry name" value="PRK05758.2-2"/>
    <property type="match status" value="1"/>
</dbReference>
<dbReference type="HAMAP" id="MF_01416">
    <property type="entry name" value="ATP_synth_delta_bact"/>
    <property type="match status" value="1"/>
</dbReference>
<comment type="similarity">
    <text evidence="8">Belongs to the ATPase delta chain family.</text>
</comment>
<dbReference type="Pfam" id="PF00213">
    <property type="entry name" value="OSCP"/>
    <property type="match status" value="1"/>
</dbReference>
<dbReference type="GO" id="GO:0046933">
    <property type="term" value="F:proton-transporting ATP synthase activity, rotational mechanism"/>
    <property type="evidence" value="ECO:0007669"/>
    <property type="project" value="UniProtKB-UniRule"/>
</dbReference>
<dbReference type="SUPFAM" id="SSF47928">
    <property type="entry name" value="N-terminal domain of the delta subunit of the F1F0-ATP synthase"/>
    <property type="match status" value="1"/>
</dbReference>
<accession>A0A426RS52</accession>
<keyword evidence="8" id="KW-1003">Cell membrane</keyword>
<gene>
    <name evidence="8" type="primary">atpH</name>
    <name evidence="9" type="ORF">D7D48_02570</name>
</gene>
<reference evidence="9 10" key="1">
    <citation type="submission" date="2018-12" db="EMBL/GenBank/DDBJ databases">
        <authorList>
            <person name="Kim S.-J."/>
            <person name="Jung G.-Y."/>
        </authorList>
    </citation>
    <scope>NUCLEOTIDE SEQUENCE [LARGE SCALE GENOMIC DNA]</scope>
    <source>
        <strain evidence="9 10">03SU3-P</strain>
    </source>
</reference>
<evidence type="ECO:0000256" key="7">
    <source>
        <dbReference type="ARBA" id="ARBA00023310"/>
    </source>
</evidence>
<dbReference type="PANTHER" id="PTHR11910">
    <property type="entry name" value="ATP SYNTHASE DELTA CHAIN"/>
    <property type="match status" value="1"/>
</dbReference>
<dbReference type="OrthoDB" id="9796185at2"/>
<dbReference type="AlphaFoldDB" id="A0A426RS52"/>
<keyword evidence="7 8" id="KW-0066">ATP synthesis</keyword>
<evidence type="ECO:0000313" key="9">
    <source>
        <dbReference type="EMBL" id="RRQ51794.1"/>
    </source>
</evidence>
<dbReference type="InterPro" id="IPR026015">
    <property type="entry name" value="ATP_synth_OSCP/delta_N_sf"/>
</dbReference>
<evidence type="ECO:0000256" key="3">
    <source>
        <dbReference type="ARBA" id="ARBA00022781"/>
    </source>
</evidence>
<evidence type="ECO:0000256" key="1">
    <source>
        <dbReference type="ARBA" id="ARBA00004370"/>
    </source>
</evidence>
<dbReference type="RefSeq" id="WP_125229809.1">
    <property type="nucleotide sequence ID" value="NZ_RWJI01000001.1"/>
</dbReference>
<keyword evidence="3 8" id="KW-0375">Hydrogen ion transport</keyword>
<dbReference type="NCBIfam" id="NF004406">
    <property type="entry name" value="PRK05758.3-2"/>
    <property type="match status" value="1"/>
</dbReference>
<keyword evidence="10" id="KW-1185">Reference proteome</keyword>
<dbReference type="PROSITE" id="PS00389">
    <property type="entry name" value="ATPASE_DELTA"/>
    <property type="match status" value="1"/>
</dbReference>
<dbReference type="NCBIfam" id="TIGR01145">
    <property type="entry name" value="ATP_synt_delta"/>
    <property type="match status" value="1"/>
</dbReference>
<comment type="subcellular location">
    <subcellularLocation>
        <location evidence="8">Cell membrane</location>
        <topology evidence="8">Peripheral membrane protein</topology>
    </subcellularLocation>
    <subcellularLocation>
        <location evidence="1">Membrane</location>
    </subcellularLocation>
</comment>
<keyword evidence="2 8" id="KW-0813">Transport</keyword>
<proteinExistence type="inferred from homology"/>
<dbReference type="GO" id="GO:0045259">
    <property type="term" value="C:proton-transporting ATP synthase complex"/>
    <property type="evidence" value="ECO:0007669"/>
    <property type="project" value="UniProtKB-KW"/>
</dbReference>
<evidence type="ECO:0000256" key="5">
    <source>
        <dbReference type="ARBA" id="ARBA00023136"/>
    </source>
</evidence>
<dbReference type="InterPro" id="IPR020781">
    <property type="entry name" value="ATPase_OSCP/d_CS"/>
</dbReference>
<comment type="function">
    <text evidence="8">This protein is part of the stalk that links CF(0) to CF(1). It either transmits conformational changes from CF(0) to CF(1) or is implicated in proton conduction.</text>
</comment>
<dbReference type="GO" id="GO:0016787">
    <property type="term" value="F:hydrolase activity"/>
    <property type="evidence" value="ECO:0007669"/>
    <property type="project" value="UniProtKB-KW"/>
</dbReference>
<dbReference type="GO" id="GO:0005886">
    <property type="term" value="C:plasma membrane"/>
    <property type="evidence" value="ECO:0007669"/>
    <property type="project" value="UniProtKB-SubCell"/>
</dbReference>
<name>A0A426RS52_9SPHN</name>
<keyword evidence="4 8" id="KW-0406">Ion transport</keyword>
<sequence>MDHSGGTSANIQASLAGRYATALFELARDAKAIDAVEKSMQAIAKAVSESADLKALTTNPVLSRNDAKKAIAAVAKAMKLDALTAKTLGVLADNRRLNETASVARAFSTLAAAHRGEVTAEVTSAHALSAAQTKALLATLKTRVGSTVAIQTKVDPSLLGGLTVKIGSQMIDNSIKTRLNTLANAMKG</sequence>
<evidence type="ECO:0000256" key="6">
    <source>
        <dbReference type="ARBA" id="ARBA00023196"/>
    </source>
</evidence>
<comment type="caution">
    <text evidence="9">The sequence shown here is derived from an EMBL/GenBank/DDBJ whole genome shotgun (WGS) entry which is preliminary data.</text>
</comment>
<organism evidence="9 10">
    <name type="scientific">Sphingorhabdus wooponensis</name>
    <dbReference type="NCBI Taxonomy" id="940136"/>
    <lineage>
        <taxon>Bacteria</taxon>
        <taxon>Pseudomonadati</taxon>
        <taxon>Pseudomonadota</taxon>
        <taxon>Alphaproteobacteria</taxon>
        <taxon>Sphingomonadales</taxon>
        <taxon>Sphingomonadaceae</taxon>
        <taxon>Sphingorhabdus</taxon>
    </lineage>
</organism>
<evidence type="ECO:0000313" key="10">
    <source>
        <dbReference type="Proteomes" id="UP000268553"/>
    </source>
</evidence>
<dbReference type="PRINTS" id="PR00125">
    <property type="entry name" value="ATPASEDELTA"/>
</dbReference>
<evidence type="ECO:0000256" key="8">
    <source>
        <dbReference type="HAMAP-Rule" id="MF_01416"/>
    </source>
</evidence>
<comment type="function">
    <text evidence="8">F(1)F(0) ATP synthase produces ATP from ADP in the presence of a proton or sodium gradient. F-type ATPases consist of two structural domains, F(1) containing the extramembraneous catalytic core and F(0) containing the membrane proton channel, linked together by a central stalk and a peripheral stalk. During catalysis, ATP synthesis in the catalytic domain of F(1) is coupled via a rotary mechanism of the central stalk subunits to proton translocation.</text>
</comment>
<evidence type="ECO:0000256" key="2">
    <source>
        <dbReference type="ARBA" id="ARBA00022448"/>
    </source>
</evidence>
<keyword evidence="5 8" id="KW-0472">Membrane</keyword>
<dbReference type="Proteomes" id="UP000268553">
    <property type="component" value="Unassembled WGS sequence"/>
</dbReference>
<dbReference type="Gene3D" id="1.10.520.20">
    <property type="entry name" value="N-terminal domain of the delta subunit of the F1F0-ATP synthase"/>
    <property type="match status" value="1"/>
</dbReference>